<dbReference type="PANTHER" id="PTHR32487">
    <property type="entry name" value="3-OXO-DELTA(4,5)-STEROID 5-BETA-REDUCTASE"/>
    <property type="match status" value="1"/>
</dbReference>
<dbReference type="Proteomes" id="UP000754883">
    <property type="component" value="Unassembled WGS sequence"/>
</dbReference>
<dbReference type="InterPro" id="IPR036291">
    <property type="entry name" value="NAD(P)-bd_dom_sf"/>
</dbReference>
<sequence length="372" mass="41549">MTTTDESYQALVFGASGISGWAITRAAVRSETPYAFSKVIALTNRPLSLKSSAWPDNPKLELKHGLDLAKGPGPVRNYLSQIGGIEKTTHVYFTAYIHGAFGNIDSDARTRVNVDILRNAVLAWYGTEFSHILKPKAPFQETAPRIPKPYSDHCFYYPQVDLLEELSNGKDWSYANIIPDSIIGLVPNGNPMTIAHPIGLYLALWKSFRHTEPVPFPGTRTSYHTLHTDTSQDILGDFTIFLSMRGESSSGKSFNIADNDGVSWESTWGGICSYFGLKGVEPMDNASSLQGEAWVTSIKSEWAKWEADHGLKKGAVEGAPWEFFTIIVGYYSEINRNLDISRARALGWDRSYDAVRSYHVTFERLRRIKLLP</sequence>
<dbReference type="AlphaFoldDB" id="A0A9N9UN30"/>
<evidence type="ECO:0000259" key="1">
    <source>
        <dbReference type="Pfam" id="PF22917"/>
    </source>
</evidence>
<dbReference type="Pfam" id="PF22917">
    <property type="entry name" value="PRISE"/>
    <property type="match status" value="2"/>
</dbReference>
<feature type="domain" description="PRISE-like Rossmann-fold" evidence="1">
    <location>
        <begin position="10"/>
        <end position="123"/>
    </location>
</feature>
<reference evidence="2" key="1">
    <citation type="submission" date="2021-10" db="EMBL/GenBank/DDBJ databases">
        <authorList>
            <person name="Piombo E."/>
        </authorList>
    </citation>
    <scope>NUCLEOTIDE SEQUENCE</scope>
</reference>
<feature type="domain" description="PRISE-like Rossmann-fold" evidence="1">
    <location>
        <begin position="135"/>
        <end position="372"/>
    </location>
</feature>
<keyword evidence="3" id="KW-1185">Reference proteome</keyword>
<name>A0A9N9UN30_9HYPO</name>
<proteinExistence type="predicted"/>
<comment type="caution">
    <text evidence="2">The sequence shown here is derived from an EMBL/GenBank/DDBJ whole genome shotgun (WGS) entry which is preliminary data.</text>
</comment>
<dbReference type="InterPro" id="IPR055222">
    <property type="entry name" value="PRISE-like_Rossmann-fold"/>
</dbReference>
<organism evidence="2 3">
    <name type="scientific">Clonostachys byssicola</name>
    <dbReference type="NCBI Taxonomy" id="160290"/>
    <lineage>
        <taxon>Eukaryota</taxon>
        <taxon>Fungi</taxon>
        <taxon>Dikarya</taxon>
        <taxon>Ascomycota</taxon>
        <taxon>Pezizomycotina</taxon>
        <taxon>Sordariomycetes</taxon>
        <taxon>Hypocreomycetidae</taxon>
        <taxon>Hypocreales</taxon>
        <taxon>Bionectriaceae</taxon>
        <taxon>Clonostachys</taxon>
    </lineage>
</organism>
<evidence type="ECO:0000313" key="3">
    <source>
        <dbReference type="Proteomes" id="UP000754883"/>
    </source>
</evidence>
<dbReference type="SUPFAM" id="SSF51735">
    <property type="entry name" value="NAD(P)-binding Rossmann-fold domains"/>
    <property type="match status" value="1"/>
</dbReference>
<dbReference type="Gene3D" id="3.40.50.720">
    <property type="entry name" value="NAD(P)-binding Rossmann-like Domain"/>
    <property type="match status" value="1"/>
</dbReference>
<accession>A0A9N9UN30</accession>
<evidence type="ECO:0000313" key="2">
    <source>
        <dbReference type="EMBL" id="CAG9992927.1"/>
    </source>
</evidence>
<gene>
    <name evidence="2" type="ORF">CBYS24578_00016812</name>
</gene>
<protein>
    <recommendedName>
        <fullName evidence="1">PRISE-like Rossmann-fold domain-containing protein</fullName>
    </recommendedName>
</protein>
<dbReference type="EMBL" id="CABFNO020001508">
    <property type="protein sequence ID" value="CAG9992927.1"/>
    <property type="molecule type" value="Genomic_DNA"/>
</dbReference>
<dbReference type="PANTHER" id="PTHR32487:SF8">
    <property type="entry name" value="NAD-DEPENDENT EPIMERASE_DEHYDRATASE DOMAIN-CONTAINING PROTEIN"/>
    <property type="match status" value="1"/>
</dbReference>
<dbReference type="OrthoDB" id="1731983at2759"/>